<dbReference type="HAMAP" id="MF_00244">
    <property type="entry name" value="NaMN_adenylyltr"/>
    <property type="match status" value="1"/>
</dbReference>
<dbReference type="EMBL" id="BBLT01000010">
    <property type="protein sequence ID" value="GAL86929.1"/>
    <property type="molecule type" value="Genomic_DNA"/>
</dbReference>
<evidence type="ECO:0000256" key="7">
    <source>
        <dbReference type="ARBA" id="ARBA00022741"/>
    </source>
</evidence>
<evidence type="ECO:0000256" key="5">
    <source>
        <dbReference type="ARBA" id="ARBA00022679"/>
    </source>
</evidence>
<dbReference type="InterPro" id="IPR004821">
    <property type="entry name" value="Cyt_trans-like"/>
</dbReference>
<comment type="catalytic activity">
    <reaction evidence="10 11">
        <text>nicotinate beta-D-ribonucleotide + ATP + H(+) = deamido-NAD(+) + diphosphate</text>
        <dbReference type="Rhea" id="RHEA:22860"/>
        <dbReference type="ChEBI" id="CHEBI:15378"/>
        <dbReference type="ChEBI" id="CHEBI:30616"/>
        <dbReference type="ChEBI" id="CHEBI:33019"/>
        <dbReference type="ChEBI" id="CHEBI:57502"/>
        <dbReference type="ChEBI" id="CHEBI:58437"/>
        <dbReference type="EC" id="2.7.7.18"/>
    </reaction>
</comment>
<dbReference type="GO" id="GO:0005524">
    <property type="term" value="F:ATP binding"/>
    <property type="evidence" value="ECO:0007669"/>
    <property type="project" value="UniProtKB-KW"/>
</dbReference>
<dbReference type="GO" id="GO:0004515">
    <property type="term" value="F:nicotinate-nucleotide adenylyltransferase activity"/>
    <property type="evidence" value="ECO:0007669"/>
    <property type="project" value="UniProtKB-UniRule"/>
</dbReference>
<dbReference type="Proteomes" id="UP000030185">
    <property type="component" value="Unassembled WGS sequence"/>
</dbReference>
<dbReference type="NCBIfam" id="NF000840">
    <property type="entry name" value="PRK00071.1-3"/>
    <property type="match status" value="1"/>
</dbReference>
<sequence length="190" mass="22401">MKVGLFFGSFNPIHIGHLIIGNVMAEHADLDEVWYVVTPQNPLKKNNTLLHEFDRYDMVNLAIMDHPKFRVSDVEFHLPKPSYTIDTLTYIQEKFPKNKFVLIIGEDNLCQLPKWKNFNSILEYFELYVYPRPDSGDCELKNHKNVRFVEAPLLDISATYIRQSIKKNLSVKYMITQEVETFIKNKNLYR</sequence>
<evidence type="ECO:0000256" key="11">
    <source>
        <dbReference type="HAMAP-Rule" id="MF_00244"/>
    </source>
</evidence>
<keyword evidence="9 11" id="KW-0520">NAD</keyword>
<keyword evidence="8 11" id="KW-0067">ATP-binding</keyword>
<dbReference type="InterPro" id="IPR014729">
    <property type="entry name" value="Rossmann-like_a/b/a_fold"/>
</dbReference>
<evidence type="ECO:0000256" key="4">
    <source>
        <dbReference type="ARBA" id="ARBA00022642"/>
    </source>
</evidence>
<evidence type="ECO:0000256" key="1">
    <source>
        <dbReference type="ARBA" id="ARBA00002324"/>
    </source>
</evidence>
<dbReference type="GO" id="GO:0009435">
    <property type="term" value="P:NAD+ biosynthetic process"/>
    <property type="evidence" value="ECO:0007669"/>
    <property type="project" value="UniProtKB-UniRule"/>
</dbReference>
<dbReference type="PANTHER" id="PTHR39321:SF3">
    <property type="entry name" value="PHOSPHOPANTETHEINE ADENYLYLTRANSFERASE"/>
    <property type="match status" value="1"/>
</dbReference>
<evidence type="ECO:0000256" key="6">
    <source>
        <dbReference type="ARBA" id="ARBA00022695"/>
    </source>
</evidence>
<dbReference type="OrthoDB" id="5295945at2"/>
<protein>
    <recommendedName>
        <fullName evidence="11">Probable nicotinate-nucleotide adenylyltransferase</fullName>
        <ecNumber evidence="11">2.7.7.18</ecNumber>
    </recommendedName>
    <alternativeName>
        <fullName evidence="11">Deamido-NAD(+) diphosphorylase</fullName>
    </alternativeName>
    <alternativeName>
        <fullName evidence="11">Deamido-NAD(+) pyrophosphorylase</fullName>
    </alternativeName>
    <alternativeName>
        <fullName evidence="11">Nicotinate mononucleotide adenylyltransferase</fullName>
        <shortName evidence="11">NaMN adenylyltransferase</shortName>
    </alternativeName>
</protein>
<comment type="function">
    <text evidence="1 11">Catalyzes the reversible adenylation of nicotinate mononucleotide (NaMN) to nicotinic acid adenine dinucleotide (NaAD).</text>
</comment>
<comment type="similarity">
    <text evidence="3 11">Belongs to the NadD family.</text>
</comment>
<dbReference type="CDD" id="cd02165">
    <property type="entry name" value="NMNAT"/>
    <property type="match status" value="1"/>
</dbReference>
<keyword evidence="6 11" id="KW-0548">Nucleotidyltransferase</keyword>
<dbReference type="eggNOG" id="COG1057">
    <property type="taxonomic scope" value="Bacteria"/>
</dbReference>
<comment type="caution">
    <text evidence="13">The sequence shown here is derived from an EMBL/GenBank/DDBJ whole genome shotgun (WGS) entry which is preliminary data.</text>
</comment>
<keyword evidence="4 11" id="KW-0662">Pyridine nucleotide biosynthesis</keyword>
<dbReference type="STRING" id="153721.MYP_4159"/>
<dbReference type="NCBIfam" id="TIGR00125">
    <property type="entry name" value="cyt_tran_rel"/>
    <property type="match status" value="1"/>
</dbReference>
<evidence type="ECO:0000256" key="10">
    <source>
        <dbReference type="ARBA" id="ARBA00048721"/>
    </source>
</evidence>
<dbReference type="AlphaFoldDB" id="A0A098LKC1"/>
<evidence type="ECO:0000313" key="14">
    <source>
        <dbReference type="Proteomes" id="UP000030185"/>
    </source>
</evidence>
<keyword evidence="7 11" id="KW-0547">Nucleotide-binding</keyword>
<dbReference type="EC" id="2.7.7.18" evidence="11"/>
<accession>A0A098LKC1</accession>
<keyword evidence="5 11" id="KW-0808">Transferase</keyword>
<dbReference type="UniPathway" id="UPA00253">
    <property type="reaction ID" value="UER00332"/>
</dbReference>
<feature type="domain" description="Cytidyltransferase-like" evidence="12">
    <location>
        <begin position="5"/>
        <end position="163"/>
    </location>
</feature>
<evidence type="ECO:0000256" key="3">
    <source>
        <dbReference type="ARBA" id="ARBA00009014"/>
    </source>
</evidence>
<dbReference type="Pfam" id="PF01467">
    <property type="entry name" value="CTP_transf_like"/>
    <property type="match status" value="1"/>
</dbReference>
<dbReference type="NCBIfam" id="TIGR00482">
    <property type="entry name" value="nicotinate (nicotinamide) nucleotide adenylyltransferase"/>
    <property type="match status" value="1"/>
</dbReference>
<evidence type="ECO:0000259" key="12">
    <source>
        <dbReference type="Pfam" id="PF01467"/>
    </source>
</evidence>
<keyword evidence="14" id="KW-1185">Reference proteome</keyword>
<evidence type="ECO:0000256" key="8">
    <source>
        <dbReference type="ARBA" id="ARBA00022840"/>
    </source>
</evidence>
<gene>
    <name evidence="11" type="primary">nadD</name>
    <name evidence="13" type="ORF">MYP_4159</name>
</gene>
<dbReference type="Gene3D" id="3.40.50.620">
    <property type="entry name" value="HUPs"/>
    <property type="match status" value="1"/>
</dbReference>
<proteinExistence type="inferred from homology"/>
<organism evidence="13 14">
    <name type="scientific">Sporocytophaga myxococcoides</name>
    <dbReference type="NCBI Taxonomy" id="153721"/>
    <lineage>
        <taxon>Bacteria</taxon>
        <taxon>Pseudomonadati</taxon>
        <taxon>Bacteroidota</taxon>
        <taxon>Cytophagia</taxon>
        <taxon>Cytophagales</taxon>
        <taxon>Cytophagaceae</taxon>
        <taxon>Sporocytophaga</taxon>
    </lineage>
</organism>
<evidence type="ECO:0000313" key="13">
    <source>
        <dbReference type="EMBL" id="GAL86929.1"/>
    </source>
</evidence>
<evidence type="ECO:0000256" key="9">
    <source>
        <dbReference type="ARBA" id="ARBA00023027"/>
    </source>
</evidence>
<comment type="pathway">
    <text evidence="2 11">Cofactor biosynthesis; NAD(+) biosynthesis; deamido-NAD(+) from nicotinate D-ribonucleotide: step 1/1.</text>
</comment>
<dbReference type="InterPro" id="IPR005248">
    <property type="entry name" value="NadD/NMNAT"/>
</dbReference>
<evidence type="ECO:0000256" key="2">
    <source>
        <dbReference type="ARBA" id="ARBA00005019"/>
    </source>
</evidence>
<name>A0A098LKC1_9BACT</name>
<dbReference type="SUPFAM" id="SSF52374">
    <property type="entry name" value="Nucleotidylyl transferase"/>
    <property type="match status" value="1"/>
</dbReference>
<dbReference type="RefSeq" id="WP_045467526.1">
    <property type="nucleotide sequence ID" value="NZ_BBLT01000010.1"/>
</dbReference>
<reference evidence="13 14" key="1">
    <citation type="submission" date="2014-09" db="EMBL/GenBank/DDBJ databases">
        <title>Sporocytophaga myxococcoides PG-01 genome sequencing.</title>
        <authorList>
            <person name="Liu L."/>
            <person name="Gao P.J."/>
            <person name="Chen G.J."/>
            <person name="Wang L.S."/>
        </authorList>
    </citation>
    <scope>NUCLEOTIDE SEQUENCE [LARGE SCALE GENOMIC DNA]</scope>
    <source>
        <strain evidence="13 14">PG-01</strain>
    </source>
</reference>
<dbReference type="PANTHER" id="PTHR39321">
    <property type="entry name" value="NICOTINATE-NUCLEOTIDE ADENYLYLTRANSFERASE-RELATED"/>
    <property type="match status" value="1"/>
</dbReference>